<dbReference type="EMBL" id="RHLC01000011">
    <property type="protein sequence ID" value="TPP45834.1"/>
    <property type="molecule type" value="Genomic_DNA"/>
</dbReference>
<dbReference type="VEuPathDB" id="TriTrypDB:LDHU3_30.3780"/>
<dbReference type="PANTHER" id="PTHR22957">
    <property type="entry name" value="TBC1 DOMAIN FAMILY MEMBER GTPASE-ACTIVATING PROTEIN"/>
    <property type="match status" value="1"/>
</dbReference>
<sequence>MDLNIDHILNAETIDFQALTRSCRRGLHESARPDCWKIIMGFYPTSTKRWAAIEAERLQEYNGVLEACGLGPEPSKLEPSDVSRFIDVDVPRTMPSLNFFLADESRLEISRDDSTAEVAHFTPSQHALRRILISTAMANKSLGYVQGMNEYVAHLLYAFAEGKASNVTASVEADTFFCFQTLLSYLGDDFCRSFDFDPACGLTSTMRLFDNVLRFFDPSLFQHLEYLGINAEHYALRWIMLLFTQEFNIADGLRVWDFLFSFGDEIRNAAFFVAAAMCHHLRSSILSGEAMSDVLPLLQEYPAEDVNLFLRIALKWIVKFDFDLLQELKPLSPEGVQALRRSRGLEGGMNFVQVMQSWVPSMF</sequence>
<accession>A0A504XBZ9</accession>
<dbReference type="GO" id="GO:0005096">
    <property type="term" value="F:GTPase activator activity"/>
    <property type="evidence" value="ECO:0007669"/>
    <property type="project" value="TreeGrafter"/>
</dbReference>
<evidence type="ECO:0000313" key="2">
    <source>
        <dbReference type="EMBL" id="TPP45834.1"/>
    </source>
</evidence>
<dbReference type="Proteomes" id="UP000318447">
    <property type="component" value="Unassembled WGS sequence"/>
</dbReference>
<dbReference type="AlphaFoldDB" id="A0A504XBZ9"/>
<reference evidence="3" key="1">
    <citation type="submission" date="2019-02" db="EMBL/GenBank/DDBJ databases">
        <title>FDA dAtabase for Regulatory Grade micrObial Sequences (FDA-ARGOS): Supporting development and validation of Infectious Disease Dx tests.</title>
        <authorList>
            <person name="Duncan R."/>
            <person name="Fisher C."/>
            <person name="Tallon L."/>
            <person name="Sadzewicz L."/>
            <person name="Sengamalay N."/>
            <person name="Ott S."/>
            <person name="Godinez A."/>
            <person name="Nagaraj S."/>
            <person name="Vavikolanu K."/>
            <person name="Nadendla S."/>
            <person name="Aluvathingal J."/>
            <person name="Sichtig H."/>
        </authorList>
    </citation>
    <scope>NUCLEOTIDE SEQUENCE [LARGE SCALE GENOMIC DNA]</scope>
    <source>
        <strain evidence="3">FDAARGOS_361</strain>
    </source>
</reference>
<dbReference type="Pfam" id="PF00566">
    <property type="entry name" value="RabGAP-TBC"/>
    <property type="match status" value="1"/>
</dbReference>
<protein>
    <submittedName>
        <fullName evidence="2">Rab-GTPase-TBC domain family protein</fullName>
    </submittedName>
</protein>
<feature type="domain" description="Rab-GAP TBC" evidence="1">
    <location>
        <begin position="26"/>
        <end position="263"/>
    </location>
</feature>
<dbReference type="SUPFAM" id="SSF47923">
    <property type="entry name" value="Ypt/Rab-GAP domain of gyp1p"/>
    <property type="match status" value="2"/>
</dbReference>
<dbReference type="Gene3D" id="1.10.472.80">
    <property type="entry name" value="Ypt/Rab-GAP domain of gyp1p, domain 3"/>
    <property type="match status" value="1"/>
</dbReference>
<dbReference type="PANTHER" id="PTHR22957:SF27">
    <property type="entry name" value="TBC1 DOMAIN FAMILY MEMBER 13"/>
    <property type="match status" value="1"/>
</dbReference>
<dbReference type="InterPro" id="IPR035969">
    <property type="entry name" value="Rab-GAP_TBC_sf"/>
</dbReference>
<dbReference type="VEuPathDB" id="TriTrypDB:LdBPK_302850.1"/>
<dbReference type="InterPro" id="IPR000195">
    <property type="entry name" value="Rab-GAP-TBC_dom"/>
</dbReference>
<dbReference type="FunFam" id="1.10.8.270:FF:000087">
    <property type="entry name" value="GTPase activator-like protein"/>
    <property type="match status" value="1"/>
</dbReference>
<organism evidence="2 3">
    <name type="scientific">Leishmania donovani</name>
    <dbReference type="NCBI Taxonomy" id="5661"/>
    <lineage>
        <taxon>Eukaryota</taxon>
        <taxon>Discoba</taxon>
        <taxon>Euglenozoa</taxon>
        <taxon>Kinetoplastea</taxon>
        <taxon>Metakinetoplastina</taxon>
        <taxon>Trypanosomatida</taxon>
        <taxon>Trypanosomatidae</taxon>
        <taxon>Leishmaniinae</taxon>
        <taxon>Leishmania</taxon>
    </lineage>
</organism>
<dbReference type="GO" id="GO:0006886">
    <property type="term" value="P:intracellular protein transport"/>
    <property type="evidence" value="ECO:0007669"/>
    <property type="project" value="TreeGrafter"/>
</dbReference>
<gene>
    <name evidence="2" type="ORF">CGC21_36125</name>
</gene>
<evidence type="ECO:0000313" key="3">
    <source>
        <dbReference type="Proteomes" id="UP000318447"/>
    </source>
</evidence>
<dbReference type="SMART" id="SM00164">
    <property type="entry name" value="TBC"/>
    <property type="match status" value="1"/>
</dbReference>
<dbReference type="VEuPathDB" id="TriTrypDB:LdCL_300034100"/>
<comment type="caution">
    <text evidence="2">The sequence shown here is derived from an EMBL/GenBank/DDBJ whole genome shotgun (WGS) entry which is preliminary data.</text>
</comment>
<proteinExistence type="predicted"/>
<dbReference type="FunFam" id="1.10.472.80:FF:000048">
    <property type="entry name" value="TBC domain containing protein"/>
    <property type="match status" value="1"/>
</dbReference>
<evidence type="ECO:0000259" key="1">
    <source>
        <dbReference type="PROSITE" id="PS50086"/>
    </source>
</evidence>
<dbReference type="PROSITE" id="PS50086">
    <property type="entry name" value="TBC_RABGAP"/>
    <property type="match status" value="1"/>
</dbReference>
<dbReference type="Gene3D" id="1.10.8.270">
    <property type="entry name" value="putative rabgap domain of human tbc1 domain family member 14 like domains"/>
    <property type="match status" value="1"/>
</dbReference>
<name>A0A504XBZ9_LEIDO</name>